<dbReference type="InterPro" id="IPR005471">
    <property type="entry name" value="Tscrpt_reg_IclR_N"/>
</dbReference>
<dbReference type="Proteomes" id="UP001595629">
    <property type="component" value="Unassembled WGS sequence"/>
</dbReference>
<comment type="caution">
    <text evidence="6">The sequence shown here is derived from an EMBL/GenBank/DDBJ whole genome shotgun (WGS) entry which is preliminary data.</text>
</comment>
<dbReference type="RefSeq" id="WP_386735317.1">
    <property type="nucleotide sequence ID" value="NZ_JBHRXI010000010.1"/>
</dbReference>
<gene>
    <name evidence="6" type="ORF">ACFORG_10190</name>
</gene>
<keyword evidence="2" id="KW-0238">DNA-binding</keyword>
<evidence type="ECO:0000259" key="4">
    <source>
        <dbReference type="PROSITE" id="PS51077"/>
    </source>
</evidence>
<dbReference type="PROSITE" id="PS51078">
    <property type="entry name" value="ICLR_ED"/>
    <property type="match status" value="1"/>
</dbReference>
<dbReference type="Gene3D" id="3.30.450.40">
    <property type="match status" value="1"/>
</dbReference>
<name>A0ABV7TEU5_9RHOB</name>
<dbReference type="InterPro" id="IPR050707">
    <property type="entry name" value="HTH_MetabolicPath_Reg"/>
</dbReference>
<feature type="domain" description="HTH iclR-type" evidence="4">
    <location>
        <begin position="7"/>
        <end position="67"/>
    </location>
</feature>
<proteinExistence type="predicted"/>
<keyword evidence="7" id="KW-1185">Reference proteome</keyword>
<evidence type="ECO:0000313" key="6">
    <source>
        <dbReference type="EMBL" id="MFC3614129.1"/>
    </source>
</evidence>
<dbReference type="EMBL" id="JBHRXI010000010">
    <property type="protein sequence ID" value="MFC3614129.1"/>
    <property type="molecule type" value="Genomic_DNA"/>
</dbReference>
<dbReference type="SUPFAM" id="SSF46785">
    <property type="entry name" value="Winged helix' DNA-binding domain"/>
    <property type="match status" value="1"/>
</dbReference>
<keyword evidence="3" id="KW-0804">Transcription</keyword>
<feature type="domain" description="IclR-ED" evidence="5">
    <location>
        <begin position="68"/>
        <end position="250"/>
    </location>
</feature>
<dbReference type="PANTHER" id="PTHR30136">
    <property type="entry name" value="HELIX-TURN-HELIX TRANSCRIPTIONAL REGULATOR, ICLR FAMILY"/>
    <property type="match status" value="1"/>
</dbReference>
<dbReference type="InterPro" id="IPR036388">
    <property type="entry name" value="WH-like_DNA-bd_sf"/>
</dbReference>
<dbReference type="Gene3D" id="1.10.10.10">
    <property type="entry name" value="Winged helix-like DNA-binding domain superfamily/Winged helix DNA-binding domain"/>
    <property type="match status" value="1"/>
</dbReference>
<reference evidence="7" key="1">
    <citation type="journal article" date="2019" name="Int. J. Syst. Evol. Microbiol.">
        <title>The Global Catalogue of Microorganisms (GCM) 10K type strain sequencing project: providing services to taxonomists for standard genome sequencing and annotation.</title>
        <authorList>
            <consortium name="The Broad Institute Genomics Platform"/>
            <consortium name="The Broad Institute Genome Sequencing Center for Infectious Disease"/>
            <person name="Wu L."/>
            <person name="Ma J."/>
        </authorList>
    </citation>
    <scope>NUCLEOTIDE SEQUENCE [LARGE SCALE GENOMIC DNA]</scope>
    <source>
        <strain evidence="7">KCTC 42911</strain>
    </source>
</reference>
<dbReference type="InterPro" id="IPR036390">
    <property type="entry name" value="WH_DNA-bd_sf"/>
</dbReference>
<dbReference type="PANTHER" id="PTHR30136:SF34">
    <property type="entry name" value="TRANSCRIPTIONAL REGULATOR"/>
    <property type="match status" value="1"/>
</dbReference>
<keyword evidence="1" id="KW-0805">Transcription regulation</keyword>
<dbReference type="Pfam" id="PF09339">
    <property type="entry name" value="HTH_IclR"/>
    <property type="match status" value="1"/>
</dbReference>
<evidence type="ECO:0000256" key="2">
    <source>
        <dbReference type="ARBA" id="ARBA00023125"/>
    </source>
</evidence>
<sequence>MMGKDISTTFAKGLSVLRAFDAENARLSFSDIARICALDRAAARRLVLTLEHLGYVRRYGRVFALTPKVMVLAGGFLQSHQYGKRVQPVLDAASARIDTPLSLAVLEETEALYVAQARMEPSRVSFGFTVGSRLPLLPTAIGMALLTGSSDEDLKKIIEHCLPESRGSDTPSSLDEVVRCVSEARQNGYAVTRGSFEPGVAGVAVPLAGGSGPPFALGTSLALATLTPEREAAIVQALQDCARALADGAG</sequence>
<accession>A0ABV7TEU5</accession>
<evidence type="ECO:0000313" key="7">
    <source>
        <dbReference type="Proteomes" id="UP001595629"/>
    </source>
</evidence>
<evidence type="ECO:0000256" key="1">
    <source>
        <dbReference type="ARBA" id="ARBA00023015"/>
    </source>
</evidence>
<dbReference type="SMART" id="SM00346">
    <property type="entry name" value="HTH_ICLR"/>
    <property type="match status" value="1"/>
</dbReference>
<protein>
    <submittedName>
        <fullName evidence="6">IclR family transcriptional regulator</fullName>
    </submittedName>
</protein>
<evidence type="ECO:0000259" key="5">
    <source>
        <dbReference type="PROSITE" id="PS51078"/>
    </source>
</evidence>
<dbReference type="InterPro" id="IPR029016">
    <property type="entry name" value="GAF-like_dom_sf"/>
</dbReference>
<dbReference type="PROSITE" id="PS51077">
    <property type="entry name" value="HTH_ICLR"/>
    <property type="match status" value="1"/>
</dbReference>
<evidence type="ECO:0000256" key="3">
    <source>
        <dbReference type="ARBA" id="ARBA00023163"/>
    </source>
</evidence>
<dbReference type="SUPFAM" id="SSF55781">
    <property type="entry name" value="GAF domain-like"/>
    <property type="match status" value="1"/>
</dbReference>
<dbReference type="InterPro" id="IPR014757">
    <property type="entry name" value="Tscrpt_reg_IclR_C"/>
</dbReference>
<dbReference type="Pfam" id="PF01614">
    <property type="entry name" value="IclR_C"/>
    <property type="match status" value="1"/>
</dbReference>
<organism evidence="6 7">
    <name type="scientific">Lutimaribacter marinistellae</name>
    <dbReference type="NCBI Taxonomy" id="1820329"/>
    <lineage>
        <taxon>Bacteria</taxon>
        <taxon>Pseudomonadati</taxon>
        <taxon>Pseudomonadota</taxon>
        <taxon>Alphaproteobacteria</taxon>
        <taxon>Rhodobacterales</taxon>
        <taxon>Roseobacteraceae</taxon>
        <taxon>Lutimaribacter</taxon>
    </lineage>
</organism>